<feature type="region of interest" description="Disordered" evidence="1">
    <location>
        <begin position="67"/>
        <end position="177"/>
    </location>
</feature>
<evidence type="ECO:0000313" key="2">
    <source>
        <dbReference type="EMBL" id="XCF17314.1"/>
    </source>
</evidence>
<dbReference type="PANTHER" id="PTHR16537">
    <property type="entry name" value="SJOEGREN SYNDROME/SCLERODERMA AUTOANTIGEN 1"/>
    <property type="match status" value="1"/>
</dbReference>
<dbReference type="Pfam" id="PF06677">
    <property type="entry name" value="Auto_anti-p27"/>
    <property type="match status" value="1"/>
</dbReference>
<dbReference type="AlphaFoldDB" id="A0AAU8CEE5"/>
<proteinExistence type="predicted"/>
<dbReference type="GeneID" id="91108415"/>
<feature type="compositionally biased region" description="Low complexity" evidence="1">
    <location>
        <begin position="104"/>
        <end position="119"/>
    </location>
</feature>
<name>A0AAU8CEE5_9EURY</name>
<evidence type="ECO:0000256" key="1">
    <source>
        <dbReference type="SAM" id="MobiDB-lite"/>
    </source>
</evidence>
<protein>
    <submittedName>
        <fullName evidence="2">Sjogren's syndrome/scleroderma autoantigen 1 family protein</fullName>
    </submittedName>
</protein>
<feature type="compositionally biased region" description="Polar residues" evidence="1">
    <location>
        <begin position="144"/>
        <end position="157"/>
    </location>
</feature>
<accession>A0AAU8CEE5</accession>
<gene>
    <name evidence="2" type="ORF">ABSL23_04660</name>
</gene>
<dbReference type="PANTHER" id="PTHR16537:SF1">
    <property type="entry name" value="PROTEIN ZNRD2"/>
    <property type="match status" value="1"/>
</dbReference>
<dbReference type="InterPro" id="IPR051888">
    <property type="entry name" value="UPF0148_domain"/>
</dbReference>
<organism evidence="2">
    <name type="scientific">Halobacterium sp. NMX12-1</name>
    <dbReference type="NCBI Taxonomy" id="3166650"/>
    <lineage>
        <taxon>Archaea</taxon>
        <taxon>Methanobacteriati</taxon>
        <taxon>Methanobacteriota</taxon>
        <taxon>Stenosarchaea group</taxon>
        <taxon>Halobacteria</taxon>
        <taxon>Halobacteriales</taxon>
        <taxon>Halobacteriaceae</taxon>
        <taxon>Halobacterium</taxon>
    </lineage>
</organism>
<dbReference type="InterPro" id="IPR009563">
    <property type="entry name" value="SSSCA1"/>
</dbReference>
<reference evidence="2" key="1">
    <citation type="submission" date="2024-06" db="EMBL/GenBank/DDBJ databases">
        <title>Genome Sequence of an extremely halophilic archaeon isolated from Permian era halite, Salado Formation, Carlsbad, New Mexico: Halobacterium sp. strain NMX12-1.</title>
        <authorList>
            <person name="Sotoa L."/>
            <person name="DasSarma P."/>
            <person name="Anton B.P."/>
            <person name="Vincze T."/>
            <person name="Verma I."/>
            <person name="Eralp B."/>
            <person name="Powers D.W."/>
            <person name="Dozier B.L."/>
            <person name="Roberts R.J."/>
            <person name="DasSarma S."/>
        </authorList>
    </citation>
    <scope>NUCLEOTIDE SEQUENCE</scope>
    <source>
        <strain evidence="2">NMX12-1</strain>
    </source>
</reference>
<dbReference type="EMBL" id="CP159204">
    <property type="protein sequence ID" value="XCF17314.1"/>
    <property type="molecule type" value="Genomic_DNA"/>
</dbReference>
<dbReference type="RefSeq" id="WP_353634902.1">
    <property type="nucleotide sequence ID" value="NZ_CP159204.1"/>
</dbReference>
<feature type="compositionally biased region" description="Low complexity" evidence="1">
    <location>
        <begin position="161"/>
        <end position="177"/>
    </location>
</feature>
<dbReference type="KEGG" id="hanx:ABSL23_04660"/>
<feature type="compositionally biased region" description="Low complexity" evidence="1">
    <location>
        <begin position="67"/>
        <end position="95"/>
    </location>
</feature>
<sequence>MSDTDDGFDEEAVREELREKYADDDRGETERMSELLLQGATMTNQHCDRCGNPIFRYEGESFCPNCQQAAEQQQAAQQQAAQQQAAQQDAGQQRADAQERPARQSQQSASGETEAAESARAGRQPGNAAERQPPAEGRQPADRQASQPTRQQRSAPTEQPAARGEPAASAATGEAADALESSIAALARRGASADDPRRAREFLEAAREAAEALDALHRNA</sequence>